<dbReference type="InterPro" id="IPR022742">
    <property type="entry name" value="Hydrolase_4"/>
</dbReference>
<feature type="domain" description="Serine aminopeptidase S33" evidence="1">
    <location>
        <begin position="107"/>
        <end position="207"/>
    </location>
</feature>
<evidence type="ECO:0000313" key="4">
    <source>
        <dbReference type="Proteomes" id="UP000077671"/>
    </source>
</evidence>
<evidence type="ECO:0000259" key="1">
    <source>
        <dbReference type="Pfam" id="PF12146"/>
    </source>
</evidence>
<dbReference type="SUPFAM" id="SSF53474">
    <property type="entry name" value="alpha/beta-Hydrolases"/>
    <property type="match status" value="1"/>
</dbReference>
<dbReference type="PANTHER" id="PTHR11614">
    <property type="entry name" value="PHOSPHOLIPASE-RELATED"/>
    <property type="match status" value="1"/>
</dbReference>
<dbReference type="InterPro" id="IPR051044">
    <property type="entry name" value="MAG_DAG_Lipase"/>
</dbReference>
<keyword evidence="5" id="KW-1185">Reference proteome</keyword>
<comment type="caution">
    <text evidence="3">The sequence shown here is derived from an EMBL/GenBank/DDBJ whole genome shotgun (WGS) entry which is preliminary data.</text>
</comment>
<organism evidence="3 4">
    <name type="scientific">Tilletia caries</name>
    <name type="common">wheat bunt fungus</name>
    <dbReference type="NCBI Taxonomy" id="13290"/>
    <lineage>
        <taxon>Eukaryota</taxon>
        <taxon>Fungi</taxon>
        <taxon>Dikarya</taxon>
        <taxon>Basidiomycota</taxon>
        <taxon>Ustilaginomycotina</taxon>
        <taxon>Exobasidiomycetes</taxon>
        <taxon>Tilletiales</taxon>
        <taxon>Tilletiaceae</taxon>
        <taxon>Tilletia</taxon>
    </lineage>
</organism>
<evidence type="ECO:0000313" key="3">
    <source>
        <dbReference type="EMBL" id="KAE8261913.1"/>
    </source>
</evidence>
<dbReference type="AlphaFoldDB" id="A0A177UQQ3"/>
<reference evidence="3" key="2">
    <citation type="journal article" date="2019" name="IMA Fungus">
        <title>Genome sequencing and comparison of five Tilletia species to identify candidate genes for the detection of regulated species infecting wheat.</title>
        <authorList>
            <person name="Nguyen H.D.T."/>
            <person name="Sultana T."/>
            <person name="Kesanakurti P."/>
            <person name="Hambleton S."/>
        </authorList>
    </citation>
    <scope>NUCLEOTIDE SEQUENCE</scope>
    <source>
        <strain evidence="3">DAOMC 238032</strain>
    </source>
</reference>
<accession>A0A177UQQ3</accession>
<feature type="domain" description="Serine aminopeptidase S33" evidence="1">
    <location>
        <begin position="234"/>
        <end position="371"/>
    </location>
</feature>
<reference evidence="2" key="3">
    <citation type="submission" date="2020-10" db="EMBL/GenBank/DDBJ databases">
        <authorList>
            <person name="Sedaghatjoo S."/>
        </authorList>
    </citation>
    <scope>NUCLEOTIDE SEQUENCE</scope>
    <source>
        <strain evidence="2">AZH3</strain>
    </source>
</reference>
<dbReference type="Pfam" id="PF12146">
    <property type="entry name" value="Hydrolase_4"/>
    <property type="match status" value="2"/>
</dbReference>
<gene>
    <name evidence="3" type="ORF">A4X03_0g2867</name>
    <name evidence="2" type="ORF">JKIAZH3_G8039</name>
</gene>
<proteinExistence type="predicted"/>
<sequence length="405" mass="44676">MTSLSKFVWLNCLEPAFIRLGVAKAGSGDPTYGRVKIPYTALERRWIYENPRVKVTERRVSSGLIKKGTTNSAMRAEAAQNAGQALDADTWYNTWEIPEAIQKADLKSDVVIVHGMNDYGGKLGPFAMAYLEAGFRVIVYDFTGHGRSAGVHGYIPDMRALPQALHAVMRDVLKRDGEAAQGRKMFLTGTSMGGFTCLYYASLYPSQPETETEASQTDGQANGTQHVEIRMEADHYPNLAGVAVTAPMITIAPETKPSPTIHKIAKVLRLIAPRLPLVDAVKGNVSDDPRVDEEFFKDPLTYKGKVRIGTGLAIWDGINDLQRKAHLIKVPVALHHGSKDRATSAQGTIDFFPCIGSEKKTLKIWEGLEHIMQKYVEGMDDKDTAQTDAVIHELRDFFLEIAKGS</sequence>
<reference evidence="3" key="1">
    <citation type="submission" date="2016-04" db="EMBL/GenBank/DDBJ databases">
        <authorList>
            <person name="Nguyen H.D."/>
            <person name="Kesanakurti P."/>
            <person name="Cullis J."/>
            <person name="Levesque C.A."/>
            <person name="Hambleton S."/>
        </authorList>
    </citation>
    <scope>NUCLEOTIDE SEQUENCE</scope>
    <source>
        <strain evidence="3">DAOMC 238032</strain>
    </source>
</reference>
<dbReference type="EMBL" id="CAJHJG010000227">
    <property type="protein sequence ID" value="CAD6899599.1"/>
    <property type="molecule type" value="Genomic_DNA"/>
</dbReference>
<dbReference type="Proteomes" id="UP000836402">
    <property type="component" value="Unassembled WGS sequence"/>
</dbReference>
<dbReference type="Proteomes" id="UP000077671">
    <property type="component" value="Unassembled WGS sequence"/>
</dbReference>
<evidence type="ECO:0000313" key="5">
    <source>
        <dbReference type="Proteomes" id="UP000836402"/>
    </source>
</evidence>
<name>A0A177UQQ3_9BASI</name>
<protein>
    <recommendedName>
        <fullName evidence="1">Serine aminopeptidase S33 domain-containing protein</fullName>
    </recommendedName>
</protein>
<dbReference type="EMBL" id="LWDD02000303">
    <property type="protein sequence ID" value="KAE8261913.1"/>
    <property type="molecule type" value="Genomic_DNA"/>
</dbReference>
<evidence type="ECO:0000313" key="2">
    <source>
        <dbReference type="EMBL" id="CAD6899599.1"/>
    </source>
</evidence>
<dbReference type="InterPro" id="IPR029058">
    <property type="entry name" value="AB_hydrolase_fold"/>
</dbReference>
<dbReference type="Gene3D" id="3.40.50.1820">
    <property type="entry name" value="alpha/beta hydrolase"/>
    <property type="match status" value="1"/>
</dbReference>